<feature type="compositionally biased region" description="Basic and acidic residues" evidence="1">
    <location>
        <begin position="387"/>
        <end position="400"/>
    </location>
</feature>
<feature type="transmembrane region" description="Helical" evidence="2">
    <location>
        <begin position="90"/>
        <end position="110"/>
    </location>
</feature>
<name>A0AA38XEP4_9EURO</name>
<protein>
    <submittedName>
        <fullName evidence="3">Uncharacterized protein</fullName>
    </submittedName>
</protein>
<organism evidence="3 4">
    <name type="scientific">Cladophialophora chaetospira</name>
    <dbReference type="NCBI Taxonomy" id="386627"/>
    <lineage>
        <taxon>Eukaryota</taxon>
        <taxon>Fungi</taxon>
        <taxon>Dikarya</taxon>
        <taxon>Ascomycota</taxon>
        <taxon>Pezizomycotina</taxon>
        <taxon>Eurotiomycetes</taxon>
        <taxon>Chaetothyriomycetidae</taxon>
        <taxon>Chaetothyriales</taxon>
        <taxon>Herpotrichiellaceae</taxon>
        <taxon>Cladophialophora</taxon>
    </lineage>
</organism>
<gene>
    <name evidence="3" type="ORF">H2200_003577</name>
</gene>
<keyword evidence="2" id="KW-0812">Transmembrane</keyword>
<feature type="transmembrane region" description="Helical" evidence="2">
    <location>
        <begin position="179"/>
        <end position="197"/>
    </location>
</feature>
<evidence type="ECO:0000256" key="2">
    <source>
        <dbReference type="SAM" id="Phobius"/>
    </source>
</evidence>
<dbReference type="Proteomes" id="UP001172673">
    <property type="component" value="Unassembled WGS sequence"/>
</dbReference>
<keyword evidence="4" id="KW-1185">Reference proteome</keyword>
<feature type="compositionally biased region" description="Polar residues" evidence="1">
    <location>
        <begin position="309"/>
        <end position="320"/>
    </location>
</feature>
<feature type="transmembrane region" description="Helical" evidence="2">
    <location>
        <begin position="131"/>
        <end position="152"/>
    </location>
</feature>
<proteinExistence type="predicted"/>
<evidence type="ECO:0000313" key="3">
    <source>
        <dbReference type="EMBL" id="KAJ9611982.1"/>
    </source>
</evidence>
<feature type="region of interest" description="Disordered" evidence="1">
    <location>
        <begin position="1"/>
        <end position="20"/>
    </location>
</feature>
<comment type="caution">
    <text evidence="3">The sequence shown here is derived from an EMBL/GenBank/DDBJ whole genome shotgun (WGS) entry which is preliminary data.</text>
</comment>
<evidence type="ECO:0000256" key="1">
    <source>
        <dbReference type="SAM" id="MobiDB-lite"/>
    </source>
</evidence>
<feature type="compositionally biased region" description="Low complexity" evidence="1">
    <location>
        <begin position="321"/>
        <end position="330"/>
    </location>
</feature>
<accession>A0AA38XEP4</accession>
<feature type="transmembrane region" description="Helical" evidence="2">
    <location>
        <begin position="209"/>
        <end position="229"/>
    </location>
</feature>
<evidence type="ECO:0000313" key="4">
    <source>
        <dbReference type="Proteomes" id="UP001172673"/>
    </source>
</evidence>
<feature type="region of interest" description="Disordered" evidence="1">
    <location>
        <begin position="309"/>
        <end position="428"/>
    </location>
</feature>
<dbReference type="PANTHER" id="PTHR42029:SF3">
    <property type="entry name" value="AN04G07800"/>
    <property type="match status" value="1"/>
</dbReference>
<dbReference type="PANTHER" id="PTHR42029">
    <property type="entry name" value="AN04G07800"/>
    <property type="match status" value="1"/>
</dbReference>
<keyword evidence="2" id="KW-1133">Transmembrane helix</keyword>
<reference evidence="3" key="1">
    <citation type="submission" date="2022-10" db="EMBL/GenBank/DDBJ databases">
        <title>Culturing micro-colonial fungi from biological soil crusts in the Mojave desert and describing Neophaeococcomyces mojavensis, and introducing the new genera and species Taxawa tesnikishii.</title>
        <authorList>
            <person name="Kurbessoian T."/>
            <person name="Stajich J.E."/>
        </authorList>
    </citation>
    <scope>NUCLEOTIDE SEQUENCE</scope>
    <source>
        <strain evidence="3">TK_41</strain>
    </source>
</reference>
<sequence length="428" mass="49078">MAPGMQLQRRNGTTEASDDGSWRTFASDEDFILEGWAQGFMVGALVIMACITIANMRRGVLLHKMILVEQLAALSHGTFCFFSFRGYGWYLSSTAMFLYFSWIIHNIVAWMKIKPFFTDSNSMFKVQTGRWVRRVYLGTLALTVPFICWQISNNYRFFNNINDFYVKVRPYEPLMRDPWWVFTCLVLFHVINSVYGTGVFELIKRSPRFAILLIAIILALIFTAVDIAASIHNFTGSTDGINPWWKLSLVFKCLTDTIMLDDFKTELKRLNVKRMRKEELRRQSFALVDDLHDKDGDDDQMEFTDVLNSRPVQFQTTHPLGSSPGHSPNRSPRRSPGHSPSGRLRHDSVSDFQQTEKEPVGKAGKRISKLPGLKDFSFASGGRKKVRIQDPERDTPDEASPRPSHQAQASERLADMRRSLGVIDYHNR</sequence>
<feature type="compositionally biased region" description="Basic and acidic residues" evidence="1">
    <location>
        <begin position="344"/>
        <end position="360"/>
    </location>
</feature>
<feature type="transmembrane region" description="Helical" evidence="2">
    <location>
        <begin position="35"/>
        <end position="54"/>
    </location>
</feature>
<dbReference type="AlphaFoldDB" id="A0AA38XEP4"/>
<dbReference type="EMBL" id="JAPDRK010000005">
    <property type="protein sequence ID" value="KAJ9611982.1"/>
    <property type="molecule type" value="Genomic_DNA"/>
</dbReference>
<keyword evidence="2" id="KW-0472">Membrane</keyword>